<feature type="compositionally biased region" description="Basic and acidic residues" evidence="9">
    <location>
        <begin position="129"/>
        <end position="151"/>
    </location>
</feature>
<name>A0A7S0MPT5_9CHLO</name>
<dbReference type="NCBIfam" id="TIGR01411">
    <property type="entry name" value="tatAE"/>
    <property type="match status" value="1"/>
</dbReference>
<dbReference type="GO" id="GO:0043953">
    <property type="term" value="P:protein transport by the Tat complex"/>
    <property type="evidence" value="ECO:0007669"/>
    <property type="project" value="InterPro"/>
</dbReference>
<protein>
    <recommendedName>
        <fullName evidence="12">Sec-independent protein translocase protein TatA</fullName>
    </recommendedName>
</protein>
<evidence type="ECO:0000256" key="7">
    <source>
        <dbReference type="ARBA" id="ARBA00023136"/>
    </source>
</evidence>
<dbReference type="Pfam" id="PF02416">
    <property type="entry name" value="TatA_B_E"/>
    <property type="match status" value="1"/>
</dbReference>
<feature type="region of interest" description="Disordered" evidence="9">
    <location>
        <begin position="1"/>
        <end position="23"/>
    </location>
</feature>
<dbReference type="HAMAP" id="MF_00236">
    <property type="entry name" value="TatA_E"/>
    <property type="match status" value="1"/>
</dbReference>
<evidence type="ECO:0000256" key="4">
    <source>
        <dbReference type="ARBA" id="ARBA00022927"/>
    </source>
</evidence>
<evidence type="ECO:0000256" key="9">
    <source>
        <dbReference type="SAM" id="MobiDB-lite"/>
    </source>
</evidence>
<evidence type="ECO:0000256" key="2">
    <source>
        <dbReference type="ARBA" id="ARBA00022448"/>
    </source>
</evidence>
<dbReference type="NCBIfam" id="NF011429">
    <property type="entry name" value="PRK14857.1"/>
    <property type="match status" value="1"/>
</dbReference>
<feature type="region of interest" description="Disordered" evidence="9">
    <location>
        <begin position="114"/>
        <end position="151"/>
    </location>
</feature>
<dbReference type="GO" id="GO:0006886">
    <property type="term" value="P:intracellular protein transport"/>
    <property type="evidence" value="ECO:0007669"/>
    <property type="project" value="UniProtKB-ARBA"/>
</dbReference>
<reference evidence="11" key="1">
    <citation type="submission" date="2021-01" db="EMBL/GenBank/DDBJ databases">
        <authorList>
            <person name="Corre E."/>
            <person name="Pelletier E."/>
            <person name="Niang G."/>
            <person name="Scheremetjew M."/>
            <person name="Finn R."/>
            <person name="Kale V."/>
            <person name="Holt S."/>
            <person name="Cochrane G."/>
            <person name="Meng A."/>
            <person name="Brown T."/>
            <person name="Cohen L."/>
        </authorList>
    </citation>
    <scope>NUCLEOTIDE SEQUENCE</scope>
    <source>
        <strain evidence="11">CCMP722</strain>
    </source>
</reference>
<dbReference type="EMBL" id="HBFA01000667">
    <property type="protein sequence ID" value="CAD8647860.1"/>
    <property type="molecule type" value="Transcribed_RNA"/>
</dbReference>
<evidence type="ECO:0000256" key="3">
    <source>
        <dbReference type="ARBA" id="ARBA00022692"/>
    </source>
</evidence>
<feature type="compositionally biased region" description="Polar residues" evidence="9">
    <location>
        <begin position="13"/>
        <end position="22"/>
    </location>
</feature>
<keyword evidence="6" id="KW-0811">Translocation</keyword>
<dbReference type="InterPro" id="IPR006312">
    <property type="entry name" value="TatA/E"/>
</dbReference>
<keyword evidence="7 10" id="KW-0472">Membrane</keyword>
<keyword evidence="4" id="KW-0653">Protein transport</keyword>
<dbReference type="PANTHER" id="PTHR33162:SF1">
    <property type="entry name" value="SEC-INDEPENDENT PROTEIN TRANSLOCASE PROTEIN TATA, CHLOROPLASTIC"/>
    <property type="match status" value="1"/>
</dbReference>
<evidence type="ECO:0000256" key="5">
    <source>
        <dbReference type="ARBA" id="ARBA00022989"/>
    </source>
</evidence>
<comment type="subcellular location">
    <subcellularLocation>
        <location evidence="1">Plastid</location>
        <location evidence="1">Chloroplast thylakoid membrane</location>
        <topology evidence="1">Single-pass membrane protein</topology>
    </subcellularLocation>
</comment>
<organism evidence="11">
    <name type="scientific">Pyramimonas obovata</name>
    <dbReference type="NCBI Taxonomy" id="1411642"/>
    <lineage>
        <taxon>Eukaryota</taxon>
        <taxon>Viridiplantae</taxon>
        <taxon>Chlorophyta</taxon>
        <taxon>Pyramimonadophyceae</taxon>
        <taxon>Pyramimonadales</taxon>
        <taxon>Pyramimonadaceae</taxon>
        <taxon>Pyramimonas</taxon>
        <taxon>Pyramimonas incertae sedis</taxon>
    </lineage>
</organism>
<keyword evidence="5 10" id="KW-1133">Transmembrane helix</keyword>
<evidence type="ECO:0000256" key="6">
    <source>
        <dbReference type="ARBA" id="ARBA00023010"/>
    </source>
</evidence>
<evidence type="ECO:0000256" key="10">
    <source>
        <dbReference type="SAM" id="Phobius"/>
    </source>
</evidence>
<dbReference type="PRINTS" id="PR01506">
    <property type="entry name" value="TATBPROTEIN"/>
</dbReference>
<comment type="function">
    <text evidence="8">Part of the twin-arginine translocation (Tat) system that transports large folded proteins containing a characteristic twin-arginine motif in their signal peptide across the thylakoid membrane. Involved in delta pH-dependent protein transport required for chloroplast development, especially thylakoid membrane formation. TATC and TATB mediate precursor recognition, whereas TATA facilitates translocation.</text>
</comment>
<keyword evidence="2" id="KW-0813">Transport</keyword>
<dbReference type="GO" id="GO:0009535">
    <property type="term" value="C:chloroplast thylakoid membrane"/>
    <property type="evidence" value="ECO:0007669"/>
    <property type="project" value="UniProtKB-SubCell"/>
</dbReference>
<proteinExistence type="inferred from homology"/>
<dbReference type="InterPro" id="IPR003369">
    <property type="entry name" value="TatA/B/E"/>
</dbReference>
<sequence length="151" mass="16018">MAASMLRAPRLAHTTTSAQQARTHQRVAVLSKPATPLLSGSMSLKASTRAARLGKVETNRSVTTMSLFGLGGPEILVIGVVAAVVFGPSKLPELGRGLGKTVKSFQGAAEEFKEELNNAATEDGEEPKEEPTPVKAEAVKEEPKKEEPKKE</sequence>
<accession>A0A7S0MPT5</accession>
<evidence type="ECO:0000256" key="8">
    <source>
        <dbReference type="ARBA" id="ARBA00025340"/>
    </source>
</evidence>
<keyword evidence="3 10" id="KW-0812">Transmembrane</keyword>
<dbReference type="AlphaFoldDB" id="A0A7S0MPT5"/>
<evidence type="ECO:0008006" key="12">
    <source>
        <dbReference type="Google" id="ProtNLM"/>
    </source>
</evidence>
<dbReference type="Gene3D" id="1.20.5.3310">
    <property type="match status" value="1"/>
</dbReference>
<dbReference type="PANTHER" id="PTHR33162">
    <property type="entry name" value="SEC-INDEPENDENT PROTEIN TRANSLOCASE PROTEIN TATA, CHLOROPLASTIC"/>
    <property type="match status" value="1"/>
</dbReference>
<evidence type="ECO:0000256" key="1">
    <source>
        <dbReference type="ARBA" id="ARBA00004581"/>
    </source>
</evidence>
<evidence type="ECO:0000313" key="11">
    <source>
        <dbReference type="EMBL" id="CAD8647860.1"/>
    </source>
</evidence>
<feature type="transmembrane region" description="Helical" evidence="10">
    <location>
        <begin position="65"/>
        <end position="86"/>
    </location>
</feature>
<gene>
    <name evidence="11" type="ORF">POBO1169_LOCUS302</name>
</gene>